<evidence type="ECO:0008006" key="3">
    <source>
        <dbReference type="Google" id="ProtNLM"/>
    </source>
</evidence>
<organism evidence="1 2">
    <name type="scientific">Aspergillus pseudocaelatus</name>
    <dbReference type="NCBI Taxonomy" id="1825620"/>
    <lineage>
        <taxon>Eukaryota</taxon>
        <taxon>Fungi</taxon>
        <taxon>Dikarya</taxon>
        <taxon>Ascomycota</taxon>
        <taxon>Pezizomycotina</taxon>
        <taxon>Eurotiomycetes</taxon>
        <taxon>Eurotiomycetidae</taxon>
        <taxon>Eurotiales</taxon>
        <taxon>Aspergillaceae</taxon>
        <taxon>Aspergillus</taxon>
        <taxon>Aspergillus subgen. Circumdati</taxon>
    </lineage>
</organism>
<name>A0ABQ6X0E9_9EURO</name>
<keyword evidence="2" id="KW-1185">Reference proteome</keyword>
<dbReference type="EMBL" id="ML735692">
    <property type="protein sequence ID" value="KAE8422809.1"/>
    <property type="molecule type" value="Genomic_DNA"/>
</dbReference>
<proteinExistence type="predicted"/>
<evidence type="ECO:0000313" key="2">
    <source>
        <dbReference type="Proteomes" id="UP000325395"/>
    </source>
</evidence>
<gene>
    <name evidence="1" type="ORF">BDV36DRAFT_244632</name>
</gene>
<sequence length="57" mass="6711">MGWAPTITSLAQSLQIFRPAIAQWDESYRSQSYYIRDAHLYHLSLTHQVSRLEMADR</sequence>
<accession>A0ABQ6X0E9</accession>
<reference evidence="1 2" key="1">
    <citation type="submission" date="2019-04" db="EMBL/GenBank/DDBJ databases">
        <authorList>
            <consortium name="DOE Joint Genome Institute"/>
            <person name="Mondo S."/>
            <person name="Kjaerbolling I."/>
            <person name="Vesth T."/>
            <person name="Frisvad J.C."/>
            <person name="Nybo J.L."/>
            <person name="Theobald S."/>
            <person name="Kildgaard S."/>
            <person name="Isbrandt T."/>
            <person name="Kuo A."/>
            <person name="Sato A."/>
            <person name="Lyhne E.K."/>
            <person name="Kogle M.E."/>
            <person name="Wiebenga A."/>
            <person name="Kun R.S."/>
            <person name="Lubbers R.J."/>
            <person name="Makela M.R."/>
            <person name="Barry K."/>
            <person name="Chovatia M."/>
            <person name="Clum A."/>
            <person name="Daum C."/>
            <person name="Haridas S."/>
            <person name="He G."/>
            <person name="LaButti K."/>
            <person name="Lipzen A."/>
            <person name="Riley R."/>
            <person name="Salamov A."/>
            <person name="Simmons B.A."/>
            <person name="Magnuson J.K."/>
            <person name="Henrissat B."/>
            <person name="Mortensen U.H."/>
            <person name="Larsen T.O."/>
            <person name="Devries R.P."/>
            <person name="Grigoriev I.V."/>
            <person name="Machida M."/>
            <person name="Baker S.E."/>
            <person name="Andersen M.R."/>
            <person name="Cantor M.N."/>
            <person name="Hua S.X."/>
        </authorList>
    </citation>
    <scope>NUCLEOTIDE SEQUENCE [LARGE SCALE GENOMIC DNA]</scope>
    <source>
        <strain evidence="1 2">CBS 117616</strain>
    </source>
</reference>
<evidence type="ECO:0000313" key="1">
    <source>
        <dbReference type="EMBL" id="KAE8422809.1"/>
    </source>
</evidence>
<dbReference type="Proteomes" id="UP000325395">
    <property type="component" value="Unassembled WGS sequence"/>
</dbReference>
<protein>
    <recommendedName>
        <fullName evidence="3">Transcription factor domain-containing protein</fullName>
    </recommendedName>
</protein>